<sequence>MPTAQSSTRRGSVSNNQCQCLLASSRVITQTINKLTTSASGDPEPGGNGCKTPPRKKKQGVVPTVI</sequence>
<keyword evidence="3" id="KW-1185">Reference proteome</keyword>
<protein>
    <submittedName>
        <fullName evidence="2">Uncharacterized protein</fullName>
    </submittedName>
</protein>
<reference evidence="2 3" key="1">
    <citation type="submission" date="2019-05" db="EMBL/GenBank/DDBJ databases">
        <title>Another draft genome of Portunus trituberculatus and its Hox gene families provides insights of decapod evolution.</title>
        <authorList>
            <person name="Jeong J.-H."/>
            <person name="Song I."/>
            <person name="Kim S."/>
            <person name="Choi T."/>
            <person name="Kim D."/>
            <person name="Ryu S."/>
            <person name="Kim W."/>
        </authorList>
    </citation>
    <scope>NUCLEOTIDE SEQUENCE [LARGE SCALE GENOMIC DNA]</scope>
    <source>
        <tissue evidence="2">Muscle</tissue>
    </source>
</reference>
<name>A0A5B7I5J8_PORTR</name>
<evidence type="ECO:0000313" key="2">
    <source>
        <dbReference type="EMBL" id="MPC76084.1"/>
    </source>
</evidence>
<proteinExistence type="predicted"/>
<comment type="caution">
    <text evidence="2">The sequence shown here is derived from an EMBL/GenBank/DDBJ whole genome shotgun (WGS) entry which is preliminary data.</text>
</comment>
<dbReference type="Proteomes" id="UP000324222">
    <property type="component" value="Unassembled WGS sequence"/>
</dbReference>
<dbReference type="AlphaFoldDB" id="A0A5B7I5J8"/>
<evidence type="ECO:0000256" key="1">
    <source>
        <dbReference type="SAM" id="MobiDB-lite"/>
    </source>
</evidence>
<evidence type="ECO:0000313" key="3">
    <source>
        <dbReference type="Proteomes" id="UP000324222"/>
    </source>
</evidence>
<feature type="region of interest" description="Disordered" evidence="1">
    <location>
        <begin position="35"/>
        <end position="66"/>
    </location>
</feature>
<gene>
    <name evidence="2" type="ORF">E2C01_070488</name>
</gene>
<organism evidence="2 3">
    <name type="scientific">Portunus trituberculatus</name>
    <name type="common">Swimming crab</name>
    <name type="synonym">Neptunus trituberculatus</name>
    <dbReference type="NCBI Taxonomy" id="210409"/>
    <lineage>
        <taxon>Eukaryota</taxon>
        <taxon>Metazoa</taxon>
        <taxon>Ecdysozoa</taxon>
        <taxon>Arthropoda</taxon>
        <taxon>Crustacea</taxon>
        <taxon>Multicrustacea</taxon>
        <taxon>Malacostraca</taxon>
        <taxon>Eumalacostraca</taxon>
        <taxon>Eucarida</taxon>
        <taxon>Decapoda</taxon>
        <taxon>Pleocyemata</taxon>
        <taxon>Brachyura</taxon>
        <taxon>Eubrachyura</taxon>
        <taxon>Portunoidea</taxon>
        <taxon>Portunidae</taxon>
        <taxon>Portuninae</taxon>
        <taxon>Portunus</taxon>
    </lineage>
</organism>
<accession>A0A5B7I5J8</accession>
<dbReference type="EMBL" id="VSRR010042560">
    <property type="protein sequence ID" value="MPC76084.1"/>
    <property type="molecule type" value="Genomic_DNA"/>
</dbReference>